<dbReference type="EMBL" id="BLAL01000239">
    <property type="protein sequence ID" value="GES95117.1"/>
    <property type="molecule type" value="Genomic_DNA"/>
</dbReference>
<feature type="transmembrane region" description="Helical" evidence="1">
    <location>
        <begin position="88"/>
        <end position="108"/>
    </location>
</feature>
<accession>A0A8H3LY03</accession>
<feature type="transmembrane region" description="Helical" evidence="1">
    <location>
        <begin position="12"/>
        <end position="33"/>
    </location>
</feature>
<dbReference type="AlphaFoldDB" id="A0A8H3LY03"/>
<evidence type="ECO:0000256" key="1">
    <source>
        <dbReference type="SAM" id="Phobius"/>
    </source>
</evidence>
<gene>
    <name evidence="2" type="ORF">RCL2_002180800</name>
</gene>
<keyword evidence="1" id="KW-0472">Membrane</keyword>
<keyword evidence="1" id="KW-0812">Transmembrane</keyword>
<protein>
    <submittedName>
        <fullName evidence="2">Uncharacterized protein</fullName>
    </submittedName>
</protein>
<keyword evidence="1" id="KW-1133">Transmembrane helix</keyword>
<name>A0A8H3LY03_9GLOM</name>
<evidence type="ECO:0000313" key="2">
    <source>
        <dbReference type="EMBL" id="GES95117.1"/>
    </source>
</evidence>
<sequence length="159" mass="18729">MKYSQKLRLYIVYIIYIQFICSIACLIQDVLFLANLKAVIDLSRFSLGFFILLIYYIFVDVFCMIFNGNSAIIIARKWHLNGIKWDHAIFMFEFILWTIYVILKLVSWNGRIVSFFDILGLESEVTHYLGTLFLGFINLSLYITCYILNGTTWTNELIE</sequence>
<feature type="transmembrane region" description="Helical" evidence="1">
    <location>
        <begin position="45"/>
        <end position="67"/>
    </location>
</feature>
<evidence type="ECO:0000313" key="3">
    <source>
        <dbReference type="Proteomes" id="UP000615446"/>
    </source>
</evidence>
<reference evidence="2" key="1">
    <citation type="submission" date="2019-10" db="EMBL/GenBank/DDBJ databases">
        <title>Conservation and host-specific expression of non-tandemly repeated heterogenous ribosome RNA gene in arbuscular mycorrhizal fungi.</title>
        <authorList>
            <person name="Maeda T."/>
            <person name="Kobayashi Y."/>
            <person name="Nakagawa T."/>
            <person name="Ezawa T."/>
            <person name="Yamaguchi K."/>
            <person name="Bino T."/>
            <person name="Nishimoto Y."/>
            <person name="Shigenobu S."/>
            <person name="Kawaguchi M."/>
        </authorList>
    </citation>
    <scope>NUCLEOTIDE SEQUENCE</scope>
    <source>
        <strain evidence="2">HR1</strain>
    </source>
</reference>
<feature type="transmembrane region" description="Helical" evidence="1">
    <location>
        <begin position="128"/>
        <end position="148"/>
    </location>
</feature>
<comment type="caution">
    <text evidence="2">The sequence shown here is derived from an EMBL/GenBank/DDBJ whole genome shotgun (WGS) entry which is preliminary data.</text>
</comment>
<dbReference type="Proteomes" id="UP000615446">
    <property type="component" value="Unassembled WGS sequence"/>
</dbReference>
<proteinExistence type="predicted"/>
<dbReference type="OrthoDB" id="2337567at2759"/>
<organism evidence="2 3">
    <name type="scientific">Rhizophagus clarus</name>
    <dbReference type="NCBI Taxonomy" id="94130"/>
    <lineage>
        <taxon>Eukaryota</taxon>
        <taxon>Fungi</taxon>
        <taxon>Fungi incertae sedis</taxon>
        <taxon>Mucoromycota</taxon>
        <taxon>Glomeromycotina</taxon>
        <taxon>Glomeromycetes</taxon>
        <taxon>Glomerales</taxon>
        <taxon>Glomeraceae</taxon>
        <taxon>Rhizophagus</taxon>
    </lineage>
</organism>